<name>A0ABR6CCL6_9HYPH</name>
<dbReference type="Gene3D" id="3.90.550.20">
    <property type="match status" value="1"/>
</dbReference>
<evidence type="ECO:0000313" key="1">
    <source>
        <dbReference type="EMBL" id="MBA9022772.1"/>
    </source>
</evidence>
<dbReference type="Proteomes" id="UP000587524">
    <property type="component" value="Unassembled WGS sequence"/>
</dbReference>
<reference evidence="1 2" key="1">
    <citation type="submission" date="2020-08" db="EMBL/GenBank/DDBJ databases">
        <title>Genomic Encyclopedia of Type Strains, Phase IV (KMG-IV): sequencing the most valuable type-strain genomes for metagenomic binning, comparative biology and taxonomic classification.</title>
        <authorList>
            <person name="Goeker M."/>
        </authorList>
    </citation>
    <scope>NUCLEOTIDE SEQUENCE [LARGE SCALE GENOMIC DNA]</scope>
    <source>
        <strain evidence="1 2">DSM 17455</strain>
    </source>
</reference>
<accession>A0ABR6CCL6</accession>
<sequence length="196" mass="22286">MPTFGMRRPFIRAVGKEGLDLSVDEPLVTRQKVFTKAALRLLVARHGSAGRPHAGHLSWAYGASHPMKIPRKLGHIWIGPKQQPSQWMQSWIERHPDWEYTLYDNDFLRNGTFRTRAQIDEYMKRGAYAGAADLLRFEILYAQGGYMAGRTAFASTRSMNCSMTVEASTLSTKTNSCAASWLPRSLRLRRAIHSWT</sequence>
<dbReference type="InterPro" id="IPR029044">
    <property type="entry name" value="Nucleotide-diphossugar_trans"/>
</dbReference>
<dbReference type="RefSeq" id="WP_246340946.1">
    <property type="nucleotide sequence ID" value="NZ_JACJHZ010000026.1"/>
</dbReference>
<gene>
    <name evidence="1" type="ORF">HNQ97_004790</name>
</gene>
<dbReference type="SUPFAM" id="SSF53448">
    <property type="entry name" value="Nucleotide-diphospho-sugar transferases"/>
    <property type="match status" value="1"/>
</dbReference>
<dbReference type="Pfam" id="PF04488">
    <property type="entry name" value="Gly_transf_sug"/>
    <property type="match status" value="1"/>
</dbReference>
<dbReference type="EMBL" id="JACJHZ010000026">
    <property type="protein sequence ID" value="MBA9022772.1"/>
    <property type="molecule type" value="Genomic_DNA"/>
</dbReference>
<protein>
    <submittedName>
        <fullName evidence="1">Uncharacterized protein</fullName>
    </submittedName>
</protein>
<keyword evidence="2" id="KW-1185">Reference proteome</keyword>
<dbReference type="InterPro" id="IPR007577">
    <property type="entry name" value="GlycoTrfase_DXD_sugar-bd_CS"/>
</dbReference>
<comment type="caution">
    <text evidence="1">The sequence shown here is derived from an EMBL/GenBank/DDBJ whole genome shotgun (WGS) entry which is preliminary data.</text>
</comment>
<evidence type="ECO:0000313" key="2">
    <source>
        <dbReference type="Proteomes" id="UP000587524"/>
    </source>
</evidence>
<proteinExistence type="predicted"/>
<organism evidence="1 2">
    <name type="scientific">Aminobacter ciceronei</name>
    <dbReference type="NCBI Taxonomy" id="150723"/>
    <lineage>
        <taxon>Bacteria</taxon>
        <taxon>Pseudomonadati</taxon>
        <taxon>Pseudomonadota</taxon>
        <taxon>Alphaproteobacteria</taxon>
        <taxon>Hyphomicrobiales</taxon>
        <taxon>Phyllobacteriaceae</taxon>
        <taxon>Aminobacter</taxon>
    </lineage>
</organism>